<evidence type="ECO:0000256" key="2">
    <source>
        <dbReference type="SAM" id="Phobius"/>
    </source>
</evidence>
<dbReference type="EMBL" id="CP001720">
    <property type="protein sequence ID" value="ACV62587.1"/>
    <property type="molecule type" value="Genomic_DNA"/>
</dbReference>
<keyword evidence="2" id="KW-0812">Transmembrane</keyword>
<name>C8VX11_DESAS</name>
<sequence>MNNLGETTVVKSLATAIHSRLVNPTEEHYKKLDLKINNLLNSSKAEKEKLRQELNQAIENIMLTKTELDRLSTSHKNISLLSFIAIVITLINFIAILTK</sequence>
<dbReference type="Proteomes" id="UP000002217">
    <property type="component" value="Chromosome"/>
</dbReference>
<keyword evidence="2" id="KW-0472">Membrane</keyword>
<dbReference type="RefSeq" id="WP_015757298.1">
    <property type="nucleotide sequence ID" value="NC_013216.1"/>
</dbReference>
<feature type="transmembrane region" description="Helical" evidence="2">
    <location>
        <begin position="78"/>
        <end position="97"/>
    </location>
</feature>
<feature type="coiled-coil region" evidence="1">
    <location>
        <begin position="36"/>
        <end position="67"/>
    </location>
</feature>
<evidence type="ECO:0000256" key="1">
    <source>
        <dbReference type="SAM" id="Coils"/>
    </source>
</evidence>
<organism evidence="3 4">
    <name type="scientific">Desulfofarcimen acetoxidans (strain ATCC 49208 / DSM 771 / KCTC 5769 / VKM B-1644 / 5575)</name>
    <name type="common">Desulfotomaculum acetoxidans</name>
    <dbReference type="NCBI Taxonomy" id="485916"/>
    <lineage>
        <taxon>Bacteria</taxon>
        <taxon>Bacillati</taxon>
        <taxon>Bacillota</taxon>
        <taxon>Clostridia</taxon>
        <taxon>Eubacteriales</taxon>
        <taxon>Peptococcaceae</taxon>
        <taxon>Desulfofarcimen</taxon>
    </lineage>
</organism>
<evidence type="ECO:0000313" key="3">
    <source>
        <dbReference type="EMBL" id="ACV62587.1"/>
    </source>
</evidence>
<keyword evidence="2" id="KW-1133">Transmembrane helix</keyword>
<dbReference type="STRING" id="485916.Dtox_1730"/>
<reference evidence="3 4" key="1">
    <citation type="journal article" date="2009" name="Stand. Genomic Sci.">
        <title>Complete genome sequence of Desulfotomaculum acetoxidans type strain (5575).</title>
        <authorList>
            <person name="Spring S."/>
            <person name="Lapidus A."/>
            <person name="Schroder M."/>
            <person name="Gleim D."/>
            <person name="Sims D."/>
            <person name="Meincke L."/>
            <person name="Glavina Del Rio T."/>
            <person name="Tice H."/>
            <person name="Copeland A."/>
            <person name="Cheng J.F."/>
            <person name="Lucas S."/>
            <person name="Chen F."/>
            <person name="Nolan M."/>
            <person name="Bruce D."/>
            <person name="Goodwin L."/>
            <person name="Pitluck S."/>
            <person name="Ivanova N."/>
            <person name="Mavromatis K."/>
            <person name="Mikhailova N."/>
            <person name="Pati A."/>
            <person name="Chen A."/>
            <person name="Palaniappan K."/>
            <person name="Land M."/>
            <person name="Hauser L."/>
            <person name="Chang Y.J."/>
            <person name="Jeffries C.D."/>
            <person name="Chain P."/>
            <person name="Saunders E."/>
            <person name="Brettin T."/>
            <person name="Detter J.C."/>
            <person name="Goker M."/>
            <person name="Bristow J."/>
            <person name="Eisen J.A."/>
            <person name="Markowitz V."/>
            <person name="Hugenholtz P."/>
            <person name="Kyrpides N.C."/>
            <person name="Klenk H.P."/>
            <person name="Han C."/>
        </authorList>
    </citation>
    <scope>NUCLEOTIDE SEQUENCE [LARGE SCALE GENOMIC DNA]</scope>
    <source>
        <strain evidence="4">ATCC 49208 / DSM 771 / VKM B-1644</strain>
    </source>
</reference>
<keyword evidence="4" id="KW-1185">Reference proteome</keyword>
<accession>C8VX11</accession>
<dbReference type="KEGG" id="dae:Dtox_1730"/>
<dbReference type="HOGENOM" id="CLU_2315689_0_0_9"/>
<dbReference type="AlphaFoldDB" id="C8VX11"/>
<keyword evidence="1" id="KW-0175">Coiled coil</keyword>
<evidence type="ECO:0000313" key="4">
    <source>
        <dbReference type="Proteomes" id="UP000002217"/>
    </source>
</evidence>
<gene>
    <name evidence="3" type="ordered locus">Dtox_1730</name>
</gene>
<proteinExistence type="predicted"/>
<protein>
    <submittedName>
        <fullName evidence="3">Uncharacterized protein</fullName>
    </submittedName>
</protein>